<sequence length="76" mass="8077">MLARIFLTTIFLIAGLASAAPTEDCPGKYRCNALKTAVEVRDVIGWHLAAQCAAATCEKDAHSDVPYCHDSAVGNL</sequence>
<feature type="chain" id="PRO_5025520625" description="Extracellular membrane protein CFEM domain-containing protein" evidence="1">
    <location>
        <begin position="20"/>
        <end position="76"/>
    </location>
</feature>
<dbReference type="EMBL" id="ML977598">
    <property type="protein sequence ID" value="KAF1999083.1"/>
    <property type="molecule type" value="Genomic_DNA"/>
</dbReference>
<protein>
    <recommendedName>
        <fullName evidence="4">Extracellular membrane protein CFEM domain-containing protein</fullName>
    </recommendedName>
</protein>
<feature type="signal peptide" evidence="1">
    <location>
        <begin position="1"/>
        <end position="19"/>
    </location>
</feature>
<reference evidence="2" key="1">
    <citation type="journal article" date="2020" name="Stud. Mycol.">
        <title>101 Dothideomycetes genomes: a test case for predicting lifestyles and emergence of pathogens.</title>
        <authorList>
            <person name="Haridas S."/>
            <person name="Albert R."/>
            <person name="Binder M."/>
            <person name="Bloem J."/>
            <person name="Labutti K."/>
            <person name="Salamov A."/>
            <person name="Andreopoulos B."/>
            <person name="Baker S."/>
            <person name="Barry K."/>
            <person name="Bills G."/>
            <person name="Bluhm B."/>
            <person name="Cannon C."/>
            <person name="Castanera R."/>
            <person name="Culley D."/>
            <person name="Daum C."/>
            <person name="Ezra D."/>
            <person name="Gonzalez J."/>
            <person name="Henrissat B."/>
            <person name="Kuo A."/>
            <person name="Liang C."/>
            <person name="Lipzen A."/>
            <person name="Lutzoni F."/>
            <person name="Magnuson J."/>
            <person name="Mondo S."/>
            <person name="Nolan M."/>
            <person name="Ohm R."/>
            <person name="Pangilinan J."/>
            <person name="Park H.-J."/>
            <person name="Ramirez L."/>
            <person name="Alfaro M."/>
            <person name="Sun H."/>
            <person name="Tritt A."/>
            <person name="Yoshinaga Y."/>
            <person name="Zwiers L.-H."/>
            <person name="Turgeon B."/>
            <person name="Goodwin S."/>
            <person name="Spatafora J."/>
            <person name="Crous P."/>
            <person name="Grigoriev I."/>
        </authorList>
    </citation>
    <scope>NUCLEOTIDE SEQUENCE</scope>
    <source>
        <strain evidence="2">CBS 123094</strain>
    </source>
</reference>
<proteinExistence type="predicted"/>
<evidence type="ECO:0008006" key="4">
    <source>
        <dbReference type="Google" id="ProtNLM"/>
    </source>
</evidence>
<dbReference type="Proteomes" id="UP000799779">
    <property type="component" value="Unassembled WGS sequence"/>
</dbReference>
<gene>
    <name evidence="2" type="ORF">P154DRAFT_577236</name>
</gene>
<evidence type="ECO:0000313" key="3">
    <source>
        <dbReference type="Proteomes" id="UP000799779"/>
    </source>
</evidence>
<keyword evidence="1" id="KW-0732">Signal</keyword>
<name>A0A6A5WB02_9PLEO</name>
<accession>A0A6A5WB02</accession>
<evidence type="ECO:0000313" key="2">
    <source>
        <dbReference type="EMBL" id="KAF1999083.1"/>
    </source>
</evidence>
<dbReference type="AlphaFoldDB" id="A0A6A5WB02"/>
<keyword evidence="3" id="KW-1185">Reference proteome</keyword>
<evidence type="ECO:0000256" key="1">
    <source>
        <dbReference type="SAM" id="SignalP"/>
    </source>
</evidence>
<organism evidence="2 3">
    <name type="scientific">Amniculicola lignicola CBS 123094</name>
    <dbReference type="NCBI Taxonomy" id="1392246"/>
    <lineage>
        <taxon>Eukaryota</taxon>
        <taxon>Fungi</taxon>
        <taxon>Dikarya</taxon>
        <taxon>Ascomycota</taxon>
        <taxon>Pezizomycotina</taxon>
        <taxon>Dothideomycetes</taxon>
        <taxon>Pleosporomycetidae</taxon>
        <taxon>Pleosporales</taxon>
        <taxon>Amniculicolaceae</taxon>
        <taxon>Amniculicola</taxon>
    </lineage>
</organism>